<keyword evidence="1" id="KW-0805">Transcription regulation</keyword>
<keyword evidence="8" id="KW-1185">Reference proteome</keyword>
<protein>
    <submittedName>
        <fullName evidence="7">TetR family transcriptional regulator</fullName>
    </submittedName>
</protein>
<reference evidence="7" key="1">
    <citation type="submission" date="2021-01" db="EMBL/GenBank/DDBJ databases">
        <title>Whole genome shotgun sequence of Planotetraspora silvatica NBRC 100141.</title>
        <authorList>
            <person name="Komaki H."/>
            <person name="Tamura T."/>
        </authorList>
    </citation>
    <scope>NUCLEOTIDE SEQUENCE</scope>
    <source>
        <strain evidence="7">NBRC 100141</strain>
    </source>
</reference>
<evidence type="ECO:0000313" key="8">
    <source>
        <dbReference type="Proteomes" id="UP000644610"/>
    </source>
</evidence>
<proteinExistence type="predicted"/>
<evidence type="ECO:0000259" key="6">
    <source>
        <dbReference type="Pfam" id="PF02909"/>
    </source>
</evidence>
<name>A0A8J3UPC9_9ACTN</name>
<dbReference type="GO" id="GO:0003700">
    <property type="term" value="F:DNA-binding transcription factor activity"/>
    <property type="evidence" value="ECO:0007669"/>
    <property type="project" value="TreeGrafter"/>
</dbReference>
<comment type="caution">
    <text evidence="7">The sequence shown here is derived from an EMBL/GenBank/DDBJ whole genome shotgun (WGS) entry which is preliminary data.</text>
</comment>
<dbReference type="Proteomes" id="UP000644610">
    <property type="component" value="Unassembled WGS sequence"/>
</dbReference>
<sequence length="244" mass="26516">MRESDPDPIQLIWTQAPPPPRQRALGREEIVAAAIALADEAGLDAMTMKAIAVRLGDYSPMALYRYVHNKDGLVDLMLDAATAEIPLPARPSGDWRSDLYGLAMDSRRMTHRHPWYAQLVHTRPPAGPHMMRRLEFMLTVLTGEGATVAAAMTYAVLVDRHILGSGLQEAEEARLDRRYGLDDGAKLVAAIGTLHGLAVADGGVPHLADWLARPTGFTPDEQFALGLDFLLDGIAGRLAGPPEE</sequence>
<feature type="domain" description="Tetracycline repressor TetR C-terminal" evidence="6">
    <location>
        <begin position="87"/>
        <end position="235"/>
    </location>
</feature>
<dbReference type="GO" id="GO:0000976">
    <property type="term" value="F:transcription cis-regulatory region binding"/>
    <property type="evidence" value="ECO:0007669"/>
    <property type="project" value="TreeGrafter"/>
</dbReference>
<dbReference type="PANTHER" id="PTHR30055:SF151">
    <property type="entry name" value="TRANSCRIPTIONAL REGULATORY PROTEIN"/>
    <property type="match status" value="1"/>
</dbReference>
<dbReference type="Pfam" id="PF00440">
    <property type="entry name" value="TetR_N"/>
    <property type="match status" value="1"/>
</dbReference>
<keyword evidence="3" id="KW-0804">Transcription</keyword>
<dbReference type="GO" id="GO:0045892">
    <property type="term" value="P:negative regulation of DNA-templated transcription"/>
    <property type="evidence" value="ECO:0007669"/>
    <property type="project" value="InterPro"/>
</dbReference>
<evidence type="ECO:0000256" key="3">
    <source>
        <dbReference type="ARBA" id="ARBA00023163"/>
    </source>
</evidence>
<organism evidence="7 8">
    <name type="scientific">Planotetraspora silvatica</name>
    <dbReference type="NCBI Taxonomy" id="234614"/>
    <lineage>
        <taxon>Bacteria</taxon>
        <taxon>Bacillati</taxon>
        <taxon>Actinomycetota</taxon>
        <taxon>Actinomycetes</taxon>
        <taxon>Streptosporangiales</taxon>
        <taxon>Streptosporangiaceae</taxon>
        <taxon>Planotetraspora</taxon>
    </lineage>
</organism>
<evidence type="ECO:0000256" key="2">
    <source>
        <dbReference type="ARBA" id="ARBA00023125"/>
    </source>
</evidence>
<dbReference type="Gene3D" id="1.10.357.10">
    <property type="entry name" value="Tetracycline Repressor, domain 2"/>
    <property type="match status" value="1"/>
</dbReference>
<dbReference type="SUPFAM" id="SSF48498">
    <property type="entry name" value="Tetracyclin repressor-like, C-terminal domain"/>
    <property type="match status" value="1"/>
</dbReference>
<dbReference type="InterPro" id="IPR036271">
    <property type="entry name" value="Tet_transcr_reg_TetR-rel_C_sf"/>
</dbReference>
<dbReference type="AlphaFoldDB" id="A0A8J3UPC9"/>
<evidence type="ECO:0000256" key="4">
    <source>
        <dbReference type="SAM" id="MobiDB-lite"/>
    </source>
</evidence>
<dbReference type="RefSeq" id="WP_203978346.1">
    <property type="nucleotide sequence ID" value="NZ_BAAAKY010000016.1"/>
</dbReference>
<evidence type="ECO:0000313" key="7">
    <source>
        <dbReference type="EMBL" id="GII48893.1"/>
    </source>
</evidence>
<dbReference type="InterPro" id="IPR004111">
    <property type="entry name" value="Repressor_TetR_C"/>
</dbReference>
<dbReference type="EMBL" id="BOOQ01000037">
    <property type="protein sequence ID" value="GII48893.1"/>
    <property type="molecule type" value="Genomic_DNA"/>
</dbReference>
<feature type="region of interest" description="Disordered" evidence="4">
    <location>
        <begin position="1"/>
        <end position="21"/>
    </location>
</feature>
<evidence type="ECO:0000259" key="5">
    <source>
        <dbReference type="Pfam" id="PF00440"/>
    </source>
</evidence>
<keyword evidence="2" id="KW-0238">DNA-binding</keyword>
<accession>A0A8J3UPC9</accession>
<gene>
    <name evidence="7" type="ORF">Psi02_53170</name>
</gene>
<dbReference type="SUPFAM" id="SSF46689">
    <property type="entry name" value="Homeodomain-like"/>
    <property type="match status" value="1"/>
</dbReference>
<dbReference type="InterPro" id="IPR001647">
    <property type="entry name" value="HTH_TetR"/>
</dbReference>
<dbReference type="Pfam" id="PF02909">
    <property type="entry name" value="TetR_C_1"/>
    <property type="match status" value="1"/>
</dbReference>
<dbReference type="InterPro" id="IPR050109">
    <property type="entry name" value="HTH-type_TetR-like_transc_reg"/>
</dbReference>
<evidence type="ECO:0000256" key="1">
    <source>
        <dbReference type="ARBA" id="ARBA00023015"/>
    </source>
</evidence>
<feature type="domain" description="HTH tetR-type" evidence="5">
    <location>
        <begin position="30"/>
        <end position="75"/>
    </location>
</feature>
<dbReference type="PANTHER" id="PTHR30055">
    <property type="entry name" value="HTH-TYPE TRANSCRIPTIONAL REGULATOR RUTR"/>
    <property type="match status" value="1"/>
</dbReference>
<dbReference type="InterPro" id="IPR009057">
    <property type="entry name" value="Homeodomain-like_sf"/>
</dbReference>
<dbReference type="Gene3D" id="1.10.10.60">
    <property type="entry name" value="Homeodomain-like"/>
    <property type="match status" value="1"/>
</dbReference>